<evidence type="ECO:0000313" key="3">
    <source>
        <dbReference type="Proteomes" id="UP000234789"/>
    </source>
</evidence>
<accession>A0A2N5NAL6</accession>
<keyword evidence="3" id="KW-1185">Reference proteome</keyword>
<evidence type="ECO:0000256" key="1">
    <source>
        <dbReference type="SAM" id="MobiDB-lite"/>
    </source>
</evidence>
<dbReference type="Proteomes" id="UP000234789">
    <property type="component" value="Unassembled WGS sequence"/>
</dbReference>
<sequence length="42" mass="4425">MAKGTAEQAMKDGSHMKGIIPPTSEQGNFFPCFGARSSPIAK</sequence>
<proteinExistence type="predicted"/>
<organism evidence="2 3">
    <name type="scientific">Paenibacillus pasadenensis</name>
    <dbReference type="NCBI Taxonomy" id="217090"/>
    <lineage>
        <taxon>Bacteria</taxon>
        <taxon>Bacillati</taxon>
        <taxon>Bacillota</taxon>
        <taxon>Bacilli</taxon>
        <taxon>Bacillales</taxon>
        <taxon>Paenibacillaceae</taxon>
        <taxon>Paenibacillus</taxon>
    </lineage>
</organism>
<dbReference type="EMBL" id="NFEZ01000003">
    <property type="protein sequence ID" value="PLT47365.1"/>
    <property type="molecule type" value="Genomic_DNA"/>
</dbReference>
<reference evidence="2 3" key="1">
    <citation type="submission" date="2017-05" db="EMBL/GenBank/DDBJ databases">
        <title>Functional genome analysis of Paenibacillus pasadenensis strain R16: insights on endophytic life style and antifungal activity.</title>
        <authorList>
            <person name="Passera A."/>
            <person name="Marcolungo L."/>
            <person name="Casati P."/>
            <person name="Brasca M."/>
            <person name="Quaglino F."/>
            <person name="Delledonne M."/>
        </authorList>
    </citation>
    <scope>NUCLEOTIDE SEQUENCE [LARGE SCALE GENOMIC DNA]</scope>
    <source>
        <strain evidence="2 3">R16</strain>
    </source>
</reference>
<protein>
    <submittedName>
        <fullName evidence="2">Uncharacterized protein</fullName>
    </submittedName>
</protein>
<name>A0A2N5NAL6_9BACL</name>
<dbReference type="AlphaFoldDB" id="A0A2N5NAL6"/>
<feature type="region of interest" description="Disordered" evidence="1">
    <location>
        <begin position="1"/>
        <end position="42"/>
    </location>
</feature>
<comment type="caution">
    <text evidence="2">The sequence shown here is derived from an EMBL/GenBank/DDBJ whole genome shotgun (WGS) entry which is preliminary data.</text>
</comment>
<evidence type="ECO:0000313" key="2">
    <source>
        <dbReference type="EMBL" id="PLT47365.1"/>
    </source>
</evidence>
<gene>
    <name evidence="2" type="ORF">B8V81_1589</name>
</gene>